<dbReference type="STRING" id="1392247.A0A3N4KLN3"/>
<dbReference type="AlphaFoldDB" id="A0A3N4KLN3"/>
<evidence type="ECO:0000313" key="4">
    <source>
        <dbReference type="Proteomes" id="UP000277580"/>
    </source>
</evidence>
<organism evidence="3 4">
    <name type="scientific">Morchella conica CCBAS932</name>
    <dbReference type="NCBI Taxonomy" id="1392247"/>
    <lineage>
        <taxon>Eukaryota</taxon>
        <taxon>Fungi</taxon>
        <taxon>Dikarya</taxon>
        <taxon>Ascomycota</taxon>
        <taxon>Pezizomycotina</taxon>
        <taxon>Pezizomycetes</taxon>
        <taxon>Pezizales</taxon>
        <taxon>Morchellaceae</taxon>
        <taxon>Morchella</taxon>
    </lineage>
</organism>
<feature type="compositionally biased region" description="Polar residues" evidence="2">
    <location>
        <begin position="404"/>
        <end position="421"/>
    </location>
</feature>
<sequence>MPTSYSYKVRVLAALDAHYTPSRPTTPIPLRSIDSTYESDCRANRLFLLSTWRKRVKIVLDKLVAENWLIERKGSYTLTPRLRTVIADEKLRHNVNQRNHEWRVFASVAKRMETGPASNTGNAAPSSTPAGRTRTRTSLSIVEMRSPAQAGTPALSGQNKNSIGTAAPEVVIFSSPASRTRNRTSLAGIVEDNNGALVSALDVITVRPQSSGGRKSRVSDPGPPLSRSGPASSTPNTRKRRPSGGSAAPVRATPTVSRRRSIVLTRPNRRHTLAVAPTQRFTFPETAVPVSKQIQFYPLKQTLSARTRRALRRNALSEEMNDIDAEKRAGQKKNRELLAKLRAELAESSERLKELERELAAARFAPSVEPEELAPINEEQDDGDYDMGYSRVDSPEDLAPITPSRRSPPSVNVAQVEQTPSSHRDQKIRELELMIEALRQDITRRAEEERIRAQEDEVFHDAEEQILHEENHALAERIEELTALRGKTVSFQDDIEDTNQEDDEEEYMGPLADDFDDDVTDIEEHPKHATHSSFGVDSGIGTSTQQTVEVGLQNERIAELEDQNSRLQRAIDTLNGTIREMEENLEETHLSLAERKKAQDRLKKENEKLKRLEKELEEKVTELEEMEGERLENVGHKVIQTDDVVDQEKLEMEQQMDDLTGQVAELQEMIRVVTEEKKDAHAKIATTDVQIAALQSAADAAEVAKSEAEAQIRALTIQISELEDSILEDKREIEHTAEMAHVQITNLQEAKESNEAAKIGAQAQIHTLTNQIKDLGATTTEERERAKAQIAEMQELIESAGAAQDESQTQIQSLENEVREIRELAEKEQSDAKSQISAAYAQIAELEDTIESSQASIAEAESQIRALERRISDLESDASTFEAEKDELQQEIDILNRQVESLQEELEELREDNQELKQELEGIRDESRRFEE</sequence>
<feature type="non-terminal residue" evidence="3">
    <location>
        <position position="932"/>
    </location>
</feature>
<dbReference type="PANTHER" id="PTHR23159">
    <property type="entry name" value="CENTROSOMAL PROTEIN 2"/>
    <property type="match status" value="1"/>
</dbReference>
<dbReference type="Gene3D" id="1.20.5.4090">
    <property type="match status" value="1"/>
</dbReference>
<dbReference type="OrthoDB" id="5375788at2759"/>
<proteinExistence type="predicted"/>
<name>A0A3N4KLN3_9PEZI</name>
<keyword evidence="4" id="KW-1185">Reference proteome</keyword>
<evidence type="ECO:0000313" key="3">
    <source>
        <dbReference type="EMBL" id="RPB11430.1"/>
    </source>
</evidence>
<feature type="compositionally biased region" description="Polar residues" evidence="2">
    <location>
        <begin position="116"/>
        <end position="137"/>
    </location>
</feature>
<protein>
    <submittedName>
        <fullName evidence="3">Uncharacterized protein</fullName>
    </submittedName>
</protein>
<dbReference type="PANTHER" id="PTHR23159:SF31">
    <property type="entry name" value="CENTROSOME-ASSOCIATED PROTEIN CEP250 ISOFORM X1"/>
    <property type="match status" value="1"/>
</dbReference>
<feature type="region of interest" description="Disordered" evidence="2">
    <location>
        <begin position="208"/>
        <end position="262"/>
    </location>
</feature>
<gene>
    <name evidence="3" type="ORF">P167DRAFT_508072</name>
</gene>
<reference evidence="3 4" key="1">
    <citation type="journal article" date="2018" name="Nat. Ecol. Evol.">
        <title>Pezizomycetes genomes reveal the molecular basis of ectomycorrhizal truffle lifestyle.</title>
        <authorList>
            <person name="Murat C."/>
            <person name="Payen T."/>
            <person name="Noel B."/>
            <person name="Kuo A."/>
            <person name="Morin E."/>
            <person name="Chen J."/>
            <person name="Kohler A."/>
            <person name="Krizsan K."/>
            <person name="Balestrini R."/>
            <person name="Da Silva C."/>
            <person name="Montanini B."/>
            <person name="Hainaut M."/>
            <person name="Levati E."/>
            <person name="Barry K.W."/>
            <person name="Belfiori B."/>
            <person name="Cichocki N."/>
            <person name="Clum A."/>
            <person name="Dockter R.B."/>
            <person name="Fauchery L."/>
            <person name="Guy J."/>
            <person name="Iotti M."/>
            <person name="Le Tacon F."/>
            <person name="Lindquist E.A."/>
            <person name="Lipzen A."/>
            <person name="Malagnac F."/>
            <person name="Mello A."/>
            <person name="Molinier V."/>
            <person name="Miyauchi S."/>
            <person name="Poulain J."/>
            <person name="Riccioni C."/>
            <person name="Rubini A."/>
            <person name="Sitrit Y."/>
            <person name="Splivallo R."/>
            <person name="Traeger S."/>
            <person name="Wang M."/>
            <person name="Zifcakova L."/>
            <person name="Wipf D."/>
            <person name="Zambonelli A."/>
            <person name="Paolocci F."/>
            <person name="Nowrousian M."/>
            <person name="Ottonello S."/>
            <person name="Baldrian P."/>
            <person name="Spatafora J.W."/>
            <person name="Henrissat B."/>
            <person name="Nagy L.G."/>
            <person name="Aury J.M."/>
            <person name="Wincker P."/>
            <person name="Grigoriev I.V."/>
            <person name="Bonfante P."/>
            <person name="Martin F.M."/>
        </authorList>
    </citation>
    <scope>NUCLEOTIDE SEQUENCE [LARGE SCALE GENOMIC DNA]</scope>
    <source>
        <strain evidence="3 4">CCBAS932</strain>
    </source>
</reference>
<dbReference type="InParanoid" id="A0A3N4KLN3"/>
<feature type="region of interest" description="Disordered" evidence="2">
    <location>
        <begin position="114"/>
        <end position="137"/>
    </location>
</feature>
<feature type="coiled-coil region" evidence="1">
    <location>
        <begin position="331"/>
        <end position="365"/>
    </location>
</feature>
<feature type="region of interest" description="Disordered" evidence="2">
    <location>
        <begin position="909"/>
        <end position="932"/>
    </location>
</feature>
<dbReference type="EMBL" id="ML119136">
    <property type="protein sequence ID" value="RPB11430.1"/>
    <property type="molecule type" value="Genomic_DNA"/>
</dbReference>
<evidence type="ECO:0000256" key="2">
    <source>
        <dbReference type="SAM" id="MobiDB-lite"/>
    </source>
</evidence>
<dbReference type="Gene3D" id="1.10.287.1490">
    <property type="match status" value="1"/>
</dbReference>
<dbReference type="Proteomes" id="UP000277580">
    <property type="component" value="Unassembled WGS sequence"/>
</dbReference>
<evidence type="ECO:0000256" key="1">
    <source>
        <dbReference type="SAM" id="Coils"/>
    </source>
</evidence>
<accession>A0A3N4KLN3</accession>
<feature type="coiled-coil region" evidence="1">
    <location>
        <begin position="550"/>
        <end position="732"/>
    </location>
</feature>
<feature type="compositionally biased region" description="Basic and acidic residues" evidence="2">
    <location>
        <begin position="911"/>
        <end position="932"/>
    </location>
</feature>
<keyword evidence="1" id="KW-0175">Coiled coil</keyword>
<feature type="region of interest" description="Disordered" evidence="2">
    <location>
        <begin position="366"/>
        <end position="424"/>
    </location>
</feature>